<dbReference type="Gene3D" id="1.10.238.10">
    <property type="entry name" value="EF-hand"/>
    <property type="match status" value="1"/>
</dbReference>
<dbReference type="PANTHER" id="PTHR11635">
    <property type="entry name" value="CAMP-DEPENDENT PROTEIN KINASE REGULATORY CHAIN"/>
    <property type="match status" value="1"/>
</dbReference>
<comment type="caution">
    <text evidence="5">The sequence shown here is derived from an EMBL/GenBank/DDBJ whole genome shotgun (WGS) entry which is preliminary data.</text>
</comment>
<dbReference type="InterPro" id="IPR018490">
    <property type="entry name" value="cNMP-bd_dom_sf"/>
</dbReference>
<evidence type="ECO:0000259" key="3">
    <source>
        <dbReference type="PROSITE" id="PS50042"/>
    </source>
</evidence>
<dbReference type="SUPFAM" id="SSF55816">
    <property type="entry name" value="5'-nucleotidase (syn. UDP-sugar hydrolase), C-terminal domain"/>
    <property type="match status" value="1"/>
</dbReference>
<dbReference type="InterPro" id="IPR014710">
    <property type="entry name" value="RmlC-like_jellyroll"/>
</dbReference>
<keyword evidence="1" id="KW-0106">Calcium</keyword>
<dbReference type="Gene3D" id="3.60.21.10">
    <property type="match status" value="1"/>
</dbReference>
<feature type="domain" description="Cyclic nucleotide-binding" evidence="3">
    <location>
        <begin position="674"/>
        <end position="790"/>
    </location>
</feature>
<dbReference type="PRINTS" id="PR00103">
    <property type="entry name" value="CAMPKINASE"/>
</dbReference>
<dbReference type="InterPro" id="IPR036907">
    <property type="entry name" value="5'-Nucleotdase_C_sf"/>
</dbReference>
<dbReference type="GO" id="GO:0016787">
    <property type="term" value="F:hydrolase activity"/>
    <property type="evidence" value="ECO:0007669"/>
    <property type="project" value="InterPro"/>
</dbReference>
<dbReference type="PROSITE" id="PS50042">
    <property type="entry name" value="CNMP_BINDING_3"/>
    <property type="match status" value="2"/>
</dbReference>
<organism evidence="5 6">
    <name type="scientific">Seminavis robusta</name>
    <dbReference type="NCBI Taxonomy" id="568900"/>
    <lineage>
        <taxon>Eukaryota</taxon>
        <taxon>Sar</taxon>
        <taxon>Stramenopiles</taxon>
        <taxon>Ochrophyta</taxon>
        <taxon>Bacillariophyta</taxon>
        <taxon>Bacillariophyceae</taxon>
        <taxon>Bacillariophycidae</taxon>
        <taxon>Naviculales</taxon>
        <taxon>Naviculaceae</taxon>
        <taxon>Seminavis</taxon>
    </lineage>
</organism>
<dbReference type="Proteomes" id="UP001153069">
    <property type="component" value="Unassembled WGS sequence"/>
</dbReference>
<name>A0A9N8ENM6_9STRA</name>
<evidence type="ECO:0000313" key="5">
    <source>
        <dbReference type="EMBL" id="CAB9524432.1"/>
    </source>
</evidence>
<feature type="signal peptide" evidence="2">
    <location>
        <begin position="1"/>
        <end position="26"/>
    </location>
</feature>
<dbReference type="InterPro" id="IPR004843">
    <property type="entry name" value="Calcineurin-like_PHP"/>
</dbReference>
<accession>A0A9N8ENM6</accession>
<protein>
    <submittedName>
        <fullName evidence="5">Protein kinase type II-beta regulatory subunit</fullName>
    </submittedName>
</protein>
<proteinExistence type="predicted"/>
<dbReference type="SUPFAM" id="SSF56300">
    <property type="entry name" value="Metallo-dependent phosphatases"/>
    <property type="match status" value="1"/>
</dbReference>
<keyword evidence="2" id="KW-0732">Signal</keyword>
<evidence type="ECO:0000259" key="4">
    <source>
        <dbReference type="PROSITE" id="PS50222"/>
    </source>
</evidence>
<dbReference type="SMART" id="SM00100">
    <property type="entry name" value="cNMP"/>
    <property type="match status" value="2"/>
</dbReference>
<dbReference type="InterPro" id="IPR000595">
    <property type="entry name" value="cNMP-bd_dom"/>
</dbReference>
<dbReference type="InterPro" id="IPR050503">
    <property type="entry name" value="cAMP-dep_PK_reg_su-like"/>
</dbReference>
<dbReference type="PROSITE" id="PS50222">
    <property type="entry name" value="EF_HAND_2"/>
    <property type="match status" value="1"/>
</dbReference>
<keyword evidence="6" id="KW-1185">Reference proteome</keyword>
<dbReference type="PROSITE" id="PS00018">
    <property type="entry name" value="EF_HAND_1"/>
    <property type="match status" value="1"/>
</dbReference>
<dbReference type="SUPFAM" id="SSF51206">
    <property type="entry name" value="cAMP-binding domain-like"/>
    <property type="match status" value="2"/>
</dbReference>
<dbReference type="PANTHER" id="PTHR11635:SF152">
    <property type="entry name" value="CAMP-DEPENDENT PROTEIN KINASE TYPE I REGULATORY SUBUNIT-RELATED"/>
    <property type="match status" value="1"/>
</dbReference>
<evidence type="ECO:0000256" key="2">
    <source>
        <dbReference type="SAM" id="SignalP"/>
    </source>
</evidence>
<dbReference type="GO" id="GO:0030552">
    <property type="term" value="F:cAMP binding"/>
    <property type="evidence" value="ECO:0007669"/>
    <property type="project" value="TreeGrafter"/>
</dbReference>
<dbReference type="Pfam" id="PF00149">
    <property type="entry name" value="Metallophos"/>
    <property type="match status" value="1"/>
</dbReference>
<reference evidence="5" key="1">
    <citation type="submission" date="2020-06" db="EMBL/GenBank/DDBJ databases">
        <authorList>
            <consortium name="Plant Systems Biology data submission"/>
        </authorList>
    </citation>
    <scope>NUCLEOTIDE SEQUENCE</scope>
    <source>
        <strain evidence="5">D6</strain>
    </source>
</reference>
<dbReference type="Gene3D" id="2.60.120.10">
    <property type="entry name" value="Jelly Rolls"/>
    <property type="match status" value="2"/>
</dbReference>
<dbReference type="InterPro" id="IPR002048">
    <property type="entry name" value="EF_hand_dom"/>
</dbReference>
<dbReference type="CDD" id="cd00038">
    <property type="entry name" value="CAP_ED"/>
    <property type="match status" value="2"/>
</dbReference>
<dbReference type="GO" id="GO:0004862">
    <property type="term" value="F:cAMP-dependent protein kinase inhibitor activity"/>
    <property type="evidence" value="ECO:0007669"/>
    <property type="project" value="TreeGrafter"/>
</dbReference>
<dbReference type="EMBL" id="CAICTM010001534">
    <property type="protein sequence ID" value="CAB9524432.1"/>
    <property type="molecule type" value="Genomic_DNA"/>
</dbReference>
<dbReference type="Gene3D" id="3.90.780.10">
    <property type="entry name" value="5'-Nucleotidase, C-terminal domain"/>
    <property type="match status" value="1"/>
</dbReference>
<gene>
    <name evidence="5" type="ORF">SEMRO_1536_G280640.1</name>
</gene>
<dbReference type="GO" id="GO:0009166">
    <property type="term" value="P:nucleotide catabolic process"/>
    <property type="evidence" value="ECO:0007669"/>
    <property type="project" value="InterPro"/>
</dbReference>
<dbReference type="Pfam" id="PF02872">
    <property type="entry name" value="5_nucleotid_C"/>
    <property type="match status" value="1"/>
</dbReference>
<dbReference type="GO" id="GO:0005509">
    <property type="term" value="F:calcium ion binding"/>
    <property type="evidence" value="ECO:0007669"/>
    <property type="project" value="InterPro"/>
</dbReference>
<dbReference type="OrthoDB" id="42243at2759"/>
<feature type="chain" id="PRO_5040214467" evidence="2">
    <location>
        <begin position="27"/>
        <end position="937"/>
    </location>
</feature>
<dbReference type="Pfam" id="PF00027">
    <property type="entry name" value="cNMP_binding"/>
    <property type="match status" value="2"/>
</dbReference>
<dbReference type="AlphaFoldDB" id="A0A9N8ENM6"/>
<dbReference type="GO" id="GO:0034236">
    <property type="term" value="F:protein kinase A catalytic subunit binding"/>
    <property type="evidence" value="ECO:0007669"/>
    <property type="project" value="TreeGrafter"/>
</dbReference>
<sequence length="937" mass="103437">MMTISSVVGRCVIFLLSLSLARVVNGLASPVPSAGAASSTGGSSTSSSSIHLRVVHFNDVYKLDHLPKFRGFVNRLKEEQQQQQKKKEQKGSGSSTLICTLGGDFFSPSLLSSIDKGKAMVSCLSEFVDYACLGNHEADHGTKAFTDNVDNFKGTIINSNFPVLPKTQHRHMPPVVDLHLTSQNGSHLRKLSLLGLLDATPNLYLPNAFCEGAVESAVPVPQALREYLENCQDDDNTMILPLTHQDLHLDVELAKEFGCPQKMPLILGGHDHDPFDIPIFQNENNNSQQEETCRVLKAGIDAEQAIVIDLLWETAASTRPTIQVEFVDIPQLDDSYACETLQTMINNFHAPLRRLDRTVLKVIESRKDLALTSVGVRKRQTTIGSLISTAVRKALRADVAVINAGSIRGNTVYTTKPGQVPSSTKNERFFTFSDLIKELPYTTEICVVQLPGRVLEHAIDYSRNCGGEQGGGFLQCCSKLTVVQTPNDGKYKILQIRGEPFDPNRIYKVATLHHLLTGLDKIMPLVAYARDNHETMPHADATRPAKELVLQVYYREIWQIIGSFDEINNNSVANNNNNNNPQHDNNGDDDTDMITKEQLGLALAKKFEIDPSDEFVSDTLSAFDANGDGCVTRDEYNACMRAIQLNRFDLSPQECTGIRQVTDTVQYLNTLLSLEERNDPRKADLMNNGLQVETKKAGEVILQQGDTDNKSLYFVEDGTVEFIADGKSVGECGKGGSFGELSLLYDSPRAATCKASSDCRLWKVDRPAFRHLLVQSANQQNQKIRSVVLYLTKALEEPSERVDMQDLLEMEQFESGTVILEQGDAGDCLYFCEAGTVQFSSDGKDLGMCGPGGSFGELALWYDSPRAATCTAISDCRLWRVDRTAFRRLLERAASYKPSRRREEAVADPLSPLDIVTTPPLPAMNYNSTTADAVSVV</sequence>
<dbReference type="GO" id="GO:0005952">
    <property type="term" value="C:cAMP-dependent protein kinase complex"/>
    <property type="evidence" value="ECO:0007669"/>
    <property type="project" value="InterPro"/>
</dbReference>
<dbReference type="InterPro" id="IPR018247">
    <property type="entry name" value="EF_Hand_1_Ca_BS"/>
</dbReference>
<dbReference type="InterPro" id="IPR011992">
    <property type="entry name" value="EF-hand-dom_pair"/>
</dbReference>
<dbReference type="SUPFAM" id="SSF47473">
    <property type="entry name" value="EF-hand"/>
    <property type="match status" value="1"/>
</dbReference>
<dbReference type="InterPro" id="IPR029052">
    <property type="entry name" value="Metallo-depent_PP-like"/>
</dbReference>
<dbReference type="GO" id="GO:0005829">
    <property type="term" value="C:cytosol"/>
    <property type="evidence" value="ECO:0007669"/>
    <property type="project" value="TreeGrafter"/>
</dbReference>
<evidence type="ECO:0000256" key="1">
    <source>
        <dbReference type="ARBA" id="ARBA00022837"/>
    </source>
</evidence>
<dbReference type="InterPro" id="IPR008334">
    <property type="entry name" value="5'-Nucleotdase_C"/>
</dbReference>
<feature type="domain" description="Cyclic nucleotide-binding" evidence="3">
    <location>
        <begin position="797"/>
        <end position="890"/>
    </location>
</feature>
<feature type="domain" description="EF-hand" evidence="4">
    <location>
        <begin position="611"/>
        <end position="646"/>
    </location>
</feature>
<evidence type="ECO:0000313" key="6">
    <source>
        <dbReference type="Proteomes" id="UP001153069"/>
    </source>
</evidence>